<dbReference type="STRING" id="946122.A0A0C2X3Z0"/>
<evidence type="ECO:0000313" key="2">
    <source>
        <dbReference type="EMBL" id="KIL68917.1"/>
    </source>
</evidence>
<feature type="transmembrane region" description="Helical" evidence="1">
    <location>
        <begin position="58"/>
        <end position="80"/>
    </location>
</feature>
<gene>
    <name evidence="2" type="ORF">M378DRAFT_158057</name>
</gene>
<dbReference type="Proteomes" id="UP000054549">
    <property type="component" value="Unassembled WGS sequence"/>
</dbReference>
<evidence type="ECO:0000313" key="3">
    <source>
        <dbReference type="Proteomes" id="UP000054549"/>
    </source>
</evidence>
<sequence length="82" mass="9425">MDEARHTHRRAYGNPREINHMMPEEIGHAAAFQAYSTWLQNNAMYDVLGDRERQREGLVGIAVAEGLNILNIMIIVVYIFPQ</sequence>
<reference evidence="2 3" key="1">
    <citation type="submission" date="2014-04" db="EMBL/GenBank/DDBJ databases">
        <title>Evolutionary Origins and Diversification of the Mycorrhizal Mutualists.</title>
        <authorList>
            <consortium name="DOE Joint Genome Institute"/>
            <consortium name="Mycorrhizal Genomics Consortium"/>
            <person name="Kohler A."/>
            <person name="Kuo A."/>
            <person name="Nagy L.G."/>
            <person name="Floudas D."/>
            <person name="Copeland A."/>
            <person name="Barry K.W."/>
            <person name="Cichocki N."/>
            <person name="Veneault-Fourrey C."/>
            <person name="LaButti K."/>
            <person name="Lindquist E.A."/>
            <person name="Lipzen A."/>
            <person name="Lundell T."/>
            <person name="Morin E."/>
            <person name="Murat C."/>
            <person name="Riley R."/>
            <person name="Ohm R."/>
            <person name="Sun H."/>
            <person name="Tunlid A."/>
            <person name="Henrissat B."/>
            <person name="Grigoriev I.V."/>
            <person name="Hibbett D.S."/>
            <person name="Martin F."/>
        </authorList>
    </citation>
    <scope>NUCLEOTIDE SEQUENCE [LARGE SCALE GENOMIC DNA]</scope>
    <source>
        <strain evidence="2 3">Koide BX008</strain>
    </source>
</reference>
<dbReference type="OrthoDB" id="2802356at2759"/>
<keyword evidence="1" id="KW-0472">Membrane</keyword>
<dbReference type="EMBL" id="KN818227">
    <property type="protein sequence ID" value="KIL68917.1"/>
    <property type="molecule type" value="Genomic_DNA"/>
</dbReference>
<dbReference type="AlphaFoldDB" id="A0A0C2X3Z0"/>
<dbReference type="InParanoid" id="A0A0C2X3Z0"/>
<keyword evidence="1" id="KW-1133">Transmembrane helix</keyword>
<accession>A0A0C2X3Z0</accession>
<keyword evidence="3" id="KW-1185">Reference proteome</keyword>
<evidence type="ECO:0000256" key="1">
    <source>
        <dbReference type="SAM" id="Phobius"/>
    </source>
</evidence>
<organism evidence="2 3">
    <name type="scientific">Amanita muscaria (strain Koide BX008)</name>
    <dbReference type="NCBI Taxonomy" id="946122"/>
    <lineage>
        <taxon>Eukaryota</taxon>
        <taxon>Fungi</taxon>
        <taxon>Dikarya</taxon>
        <taxon>Basidiomycota</taxon>
        <taxon>Agaricomycotina</taxon>
        <taxon>Agaricomycetes</taxon>
        <taxon>Agaricomycetidae</taxon>
        <taxon>Agaricales</taxon>
        <taxon>Pluteineae</taxon>
        <taxon>Amanitaceae</taxon>
        <taxon>Amanita</taxon>
    </lineage>
</organism>
<proteinExistence type="predicted"/>
<dbReference type="HOGENOM" id="CLU_2557825_0_0_1"/>
<name>A0A0C2X3Z0_AMAMK</name>
<keyword evidence="1" id="KW-0812">Transmembrane</keyword>
<protein>
    <submittedName>
        <fullName evidence="2">Uncharacterized protein</fullName>
    </submittedName>
</protein>